<organism evidence="1 2">
    <name type="scientific">[Candida] jaroonii</name>
    <dbReference type="NCBI Taxonomy" id="467808"/>
    <lineage>
        <taxon>Eukaryota</taxon>
        <taxon>Fungi</taxon>
        <taxon>Dikarya</taxon>
        <taxon>Ascomycota</taxon>
        <taxon>Saccharomycotina</taxon>
        <taxon>Pichiomycetes</taxon>
        <taxon>Debaryomycetaceae</taxon>
        <taxon>Yamadazyma</taxon>
    </lineage>
</organism>
<evidence type="ECO:0000313" key="1">
    <source>
        <dbReference type="EMBL" id="CAH6721377.1"/>
    </source>
</evidence>
<dbReference type="Proteomes" id="UP001152531">
    <property type="component" value="Unassembled WGS sequence"/>
</dbReference>
<keyword evidence="2" id="KW-1185">Reference proteome</keyword>
<proteinExistence type="predicted"/>
<reference evidence="1" key="1">
    <citation type="submission" date="2022-06" db="EMBL/GenBank/DDBJ databases">
        <authorList>
            <person name="Legras J.-L."/>
            <person name="Devillers H."/>
            <person name="Grondin C."/>
        </authorList>
    </citation>
    <scope>NUCLEOTIDE SEQUENCE</scope>
    <source>
        <strain evidence="1">CLIB 1444</strain>
    </source>
</reference>
<gene>
    <name evidence="1" type="ORF">CLIB1444_06S00760</name>
</gene>
<protein>
    <submittedName>
        <fullName evidence="1">Uncharacterized protein</fullName>
    </submittedName>
</protein>
<dbReference type="EMBL" id="CALSDN010000006">
    <property type="protein sequence ID" value="CAH6721377.1"/>
    <property type="molecule type" value="Genomic_DNA"/>
</dbReference>
<comment type="caution">
    <text evidence="1">The sequence shown here is derived from an EMBL/GenBank/DDBJ whole genome shotgun (WGS) entry which is preliminary data.</text>
</comment>
<name>A0ACA9Y974_9ASCO</name>
<accession>A0ACA9Y974</accession>
<sequence length="439" mass="49784">MRSAIFDNDSRKIKRLSSPVPGLKKKTIPERKVPWNLEEMIIAYQENGSLPPMLSPTLPPLDSVPVPTPIPTNQPIVHDKNVKANKQPEVPVKKKIIKSSKVKYVNKLNDSTYPRLLVRFTLGSEQLRRIYKKSTISKPSTPVVSKAGTPFSKPSTPKPSTPKLISKPSTPKTGIKTTPSVTTSSVTTPNGSPKKLPLGPKKMGLTRPLEPTKPLENKEPTKPLEQKEPKSDFNTKSKLYWMKLAKECNFMANSTEGVISLVIQLDSLMLFAISYSFDDKISPSPNNWSSLIDDIDSTTNKIKQTLENNNIRIHLRFLMELLQYFKIFVLKKLMDLNPSNIVETYKKIDHIQKTTEKSFPDINDFIKTNYSKVWKTRSKLQEVEILPIDKDHYLPLGPYLDLNLFLKVFYKLVNGFIDTYNNVSKEDLFYSLKSGLPGP</sequence>
<evidence type="ECO:0000313" key="2">
    <source>
        <dbReference type="Proteomes" id="UP001152531"/>
    </source>
</evidence>